<evidence type="ECO:0000256" key="2">
    <source>
        <dbReference type="ARBA" id="ARBA00023169"/>
    </source>
</evidence>
<comment type="caution">
    <text evidence="6">The sequence shown here is derived from an EMBL/GenBank/DDBJ whole genome shotgun (WGS) entry which is preliminary data.</text>
</comment>
<keyword evidence="4" id="KW-0812">Transmembrane</keyword>
<gene>
    <name evidence="6" type="ORF">EV657_10372</name>
</gene>
<keyword evidence="2" id="KW-0270">Exopolysaccharide synthesis</keyword>
<evidence type="ECO:0000256" key="1">
    <source>
        <dbReference type="ARBA" id="ARBA00006464"/>
    </source>
</evidence>
<keyword evidence="4" id="KW-0472">Membrane</keyword>
<evidence type="ECO:0000313" key="7">
    <source>
        <dbReference type="Proteomes" id="UP000295484"/>
    </source>
</evidence>
<protein>
    <submittedName>
        <fullName evidence="6">Lipopolysaccharide/colanic/teichoic acid biosynthesis glycosyltransferase</fullName>
    </submittedName>
</protein>
<evidence type="ECO:0000259" key="5">
    <source>
        <dbReference type="Pfam" id="PF02397"/>
    </source>
</evidence>
<feature type="domain" description="Bacterial sugar transferase" evidence="5">
    <location>
        <begin position="27"/>
        <end position="212"/>
    </location>
</feature>
<dbReference type="PANTHER" id="PTHR30576">
    <property type="entry name" value="COLANIC BIOSYNTHESIS UDP-GLUCOSE LIPID CARRIER TRANSFERASE"/>
    <property type="match status" value="1"/>
</dbReference>
<feature type="compositionally biased region" description="Pro residues" evidence="3">
    <location>
        <begin position="236"/>
        <end position="249"/>
    </location>
</feature>
<name>A0A4R8FZG0_9RHOB</name>
<sequence length="249" mass="26553">MDTGVLQVFAVPMGAAPVPRPGGYAGKRLLDIVLSAALLILCALVIGAIWLLLRVETGRGFARRTRIGRGGVPISCLVFHTARSAPARRPVRARPGDLWARRRDTGICSGTHTGTEPAAGRVGLRVRRLGLAGLPMLWTVLRGDMSLVGPRPATRADLARYGLARSVYLAMRPGLIGLADAHPGGRFCDRVHDDLRYSQIAGPWVDLRLIAGALTRRDAVWPHKAASSGPLTPLTGPLPFPGASPAPRR</sequence>
<evidence type="ECO:0000256" key="3">
    <source>
        <dbReference type="SAM" id="MobiDB-lite"/>
    </source>
</evidence>
<comment type="similarity">
    <text evidence="1">Belongs to the bacterial sugar transferase family.</text>
</comment>
<evidence type="ECO:0000256" key="4">
    <source>
        <dbReference type="SAM" id="Phobius"/>
    </source>
</evidence>
<feature type="region of interest" description="Disordered" evidence="3">
    <location>
        <begin position="225"/>
        <end position="249"/>
    </location>
</feature>
<organism evidence="6 7">
    <name type="scientific">Rhodovulum visakhapatnamense</name>
    <dbReference type="NCBI Taxonomy" id="364297"/>
    <lineage>
        <taxon>Bacteria</taxon>
        <taxon>Pseudomonadati</taxon>
        <taxon>Pseudomonadota</taxon>
        <taxon>Alphaproteobacteria</taxon>
        <taxon>Rhodobacterales</taxon>
        <taxon>Paracoccaceae</taxon>
        <taxon>Rhodovulum</taxon>
    </lineage>
</organism>
<dbReference type="GO" id="GO:0000271">
    <property type="term" value="P:polysaccharide biosynthetic process"/>
    <property type="evidence" value="ECO:0007669"/>
    <property type="project" value="UniProtKB-KW"/>
</dbReference>
<reference evidence="6 7" key="1">
    <citation type="submission" date="2019-03" db="EMBL/GenBank/DDBJ databases">
        <title>Genomic Encyclopedia of Type Strains, Phase IV (KMG-IV): sequencing the most valuable type-strain genomes for metagenomic binning, comparative biology and taxonomic classification.</title>
        <authorList>
            <person name="Goeker M."/>
        </authorList>
    </citation>
    <scope>NUCLEOTIDE SEQUENCE [LARGE SCALE GENOMIC DNA]</scope>
    <source>
        <strain evidence="6 7">JA181</strain>
    </source>
</reference>
<dbReference type="EMBL" id="SOEB01000003">
    <property type="protein sequence ID" value="TDX32503.1"/>
    <property type="molecule type" value="Genomic_DNA"/>
</dbReference>
<dbReference type="Proteomes" id="UP000295484">
    <property type="component" value="Unassembled WGS sequence"/>
</dbReference>
<feature type="transmembrane region" description="Helical" evidence="4">
    <location>
        <begin position="32"/>
        <end position="53"/>
    </location>
</feature>
<accession>A0A4R8FZG0</accession>
<keyword evidence="4" id="KW-1133">Transmembrane helix</keyword>
<dbReference type="RefSeq" id="WP_134077168.1">
    <property type="nucleotide sequence ID" value="NZ_SOEB01000003.1"/>
</dbReference>
<dbReference type="AlphaFoldDB" id="A0A4R8FZG0"/>
<keyword evidence="6" id="KW-0808">Transferase</keyword>
<dbReference type="InterPro" id="IPR003362">
    <property type="entry name" value="Bact_transf"/>
</dbReference>
<proteinExistence type="inferred from homology"/>
<dbReference type="PANTHER" id="PTHR30576:SF0">
    <property type="entry name" value="UNDECAPRENYL-PHOSPHATE N-ACETYLGALACTOSAMINYL 1-PHOSPHATE TRANSFERASE-RELATED"/>
    <property type="match status" value="1"/>
</dbReference>
<dbReference type="Pfam" id="PF02397">
    <property type="entry name" value="Bac_transf"/>
    <property type="match status" value="1"/>
</dbReference>
<evidence type="ECO:0000313" key="6">
    <source>
        <dbReference type="EMBL" id="TDX32503.1"/>
    </source>
</evidence>
<dbReference type="GO" id="GO:0016780">
    <property type="term" value="F:phosphotransferase activity, for other substituted phosphate groups"/>
    <property type="evidence" value="ECO:0007669"/>
    <property type="project" value="TreeGrafter"/>
</dbReference>